<reference evidence="1 2" key="2">
    <citation type="submission" date="2014-09" db="EMBL/GenBank/DDBJ databases">
        <authorList>
            <consortium name="NBRP consortium"/>
            <person name="Sawabe T."/>
            <person name="Meirelles P."/>
            <person name="Nakanishi M."/>
            <person name="Sayaka M."/>
            <person name="Hattori M."/>
            <person name="Ohkuma M."/>
        </authorList>
    </citation>
    <scope>NUCLEOTIDE SEQUENCE [LARGE SCALE GENOMIC DNA]</scope>
    <source>
        <strain evidence="2">JCM19235</strain>
    </source>
</reference>
<name>A0A090SGL6_9VIBR</name>
<keyword evidence="1" id="KW-0456">Lyase</keyword>
<proteinExistence type="predicted"/>
<comment type="caution">
    <text evidence="1">The sequence shown here is derived from an EMBL/GenBank/DDBJ whole genome shotgun (WGS) entry which is preliminary data.</text>
</comment>
<keyword evidence="2" id="KW-1185">Reference proteome</keyword>
<dbReference type="Proteomes" id="UP000029228">
    <property type="component" value="Unassembled WGS sequence"/>
</dbReference>
<dbReference type="AlphaFoldDB" id="A0A090SGL6"/>
<sequence length="58" mass="6445">MDAFQELAKHEGIIPALESSHALAYALKMARENPEKEQLLVVNLSVAVTKISLLYTTF</sequence>
<gene>
    <name evidence="1" type="ORF">JCM19235_2045</name>
</gene>
<evidence type="ECO:0000313" key="1">
    <source>
        <dbReference type="EMBL" id="GAL18622.1"/>
    </source>
</evidence>
<protein>
    <submittedName>
        <fullName evidence="1">Tryptophan synthase beta chain</fullName>
        <ecNumber evidence="1">4.2.1.20</ecNumber>
    </submittedName>
</protein>
<dbReference type="GO" id="GO:0004834">
    <property type="term" value="F:tryptophan synthase activity"/>
    <property type="evidence" value="ECO:0007669"/>
    <property type="project" value="UniProtKB-EC"/>
</dbReference>
<dbReference type="SUPFAM" id="SSF53686">
    <property type="entry name" value="Tryptophan synthase beta subunit-like PLP-dependent enzymes"/>
    <property type="match status" value="1"/>
</dbReference>
<dbReference type="Gene3D" id="3.40.50.1100">
    <property type="match status" value="1"/>
</dbReference>
<dbReference type="STRING" id="990268.JCM19235_2045"/>
<reference evidence="1 2" key="1">
    <citation type="submission" date="2014-09" db="EMBL/GenBank/DDBJ databases">
        <title>Vibrio maritimus JCM 19235. (C45) whole genome shotgun sequence.</title>
        <authorList>
            <person name="Sawabe T."/>
            <person name="Meirelles P."/>
            <person name="Nakanishi M."/>
            <person name="Sayaka M."/>
            <person name="Hattori M."/>
            <person name="Ohkuma M."/>
        </authorList>
    </citation>
    <scope>NUCLEOTIDE SEQUENCE [LARGE SCALE GENOMIC DNA]</scope>
    <source>
        <strain evidence="2">JCM19235</strain>
    </source>
</reference>
<accession>A0A090SGL6</accession>
<dbReference type="InterPro" id="IPR036052">
    <property type="entry name" value="TrpB-like_PALP_sf"/>
</dbReference>
<dbReference type="EC" id="4.2.1.20" evidence="1"/>
<organism evidence="1 2">
    <name type="scientific">Vibrio maritimus</name>
    <dbReference type="NCBI Taxonomy" id="990268"/>
    <lineage>
        <taxon>Bacteria</taxon>
        <taxon>Pseudomonadati</taxon>
        <taxon>Pseudomonadota</taxon>
        <taxon>Gammaproteobacteria</taxon>
        <taxon>Vibrionales</taxon>
        <taxon>Vibrionaceae</taxon>
        <taxon>Vibrio</taxon>
    </lineage>
</organism>
<evidence type="ECO:0000313" key="2">
    <source>
        <dbReference type="Proteomes" id="UP000029228"/>
    </source>
</evidence>
<dbReference type="EMBL" id="BBMR01000003">
    <property type="protein sequence ID" value="GAL18622.1"/>
    <property type="molecule type" value="Genomic_DNA"/>
</dbReference>